<evidence type="ECO:0000256" key="2">
    <source>
        <dbReference type="SAM" id="SignalP"/>
    </source>
</evidence>
<comment type="caution">
    <text evidence="3">The sequence shown here is derived from an EMBL/GenBank/DDBJ whole genome shotgun (WGS) entry which is preliminary data.</text>
</comment>
<keyword evidence="1" id="KW-0812">Transmembrane</keyword>
<dbReference type="EMBL" id="JAFCMP010000526">
    <property type="protein sequence ID" value="KAG5177323.1"/>
    <property type="molecule type" value="Genomic_DNA"/>
</dbReference>
<accession>A0A836C9Z2</accession>
<dbReference type="Proteomes" id="UP000664859">
    <property type="component" value="Unassembled WGS sequence"/>
</dbReference>
<sequence>MTSMQGVPLLFAASLVYVIASSINCDNKNSCKGTDAYAVSVGMVSLGITSLLIGLRVVSKEDMLEGKHKFLATFLFLWWGVGAAVGTFDGPFTVVSNGYFSAWAGFLFATQYAYASSDVVRNVLDRGASAMGPKDDQAATVG</sequence>
<feature type="signal peptide" evidence="2">
    <location>
        <begin position="1"/>
        <end position="20"/>
    </location>
</feature>
<organism evidence="3 4">
    <name type="scientific">Tribonema minus</name>
    <dbReference type="NCBI Taxonomy" id="303371"/>
    <lineage>
        <taxon>Eukaryota</taxon>
        <taxon>Sar</taxon>
        <taxon>Stramenopiles</taxon>
        <taxon>Ochrophyta</taxon>
        <taxon>PX clade</taxon>
        <taxon>Xanthophyceae</taxon>
        <taxon>Tribonematales</taxon>
        <taxon>Tribonemataceae</taxon>
        <taxon>Tribonema</taxon>
    </lineage>
</organism>
<evidence type="ECO:0000313" key="3">
    <source>
        <dbReference type="EMBL" id="KAG5177323.1"/>
    </source>
</evidence>
<keyword evidence="2" id="KW-0732">Signal</keyword>
<name>A0A836C9Z2_9STRA</name>
<keyword evidence="4" id="KW-1185">Reference proteome</keyword>
<gene>
    <name evidence="3" type="ORF">JKP88DRAFT_226625</name>
</gene>
<evidence type="ECO:0000256" key="1">
    <source>
        <dbReference type="SAM" id="Phobius"/>
    </source>
</evidence>
<keyword evidence="1" id="KW-0472">Membrane</keyword>
<protein>
    <submittedName>
        <fullName evidence="3">Uncharacterized protein</fullName>
    </submittedName>
</protein>
<feature type="transmembrane region" description="Helical" evidence="1">
    <location>
        <begin position="36"/>
        <end position="58"/>
    </location>
</feature>
<feature type="transmembrane region" description="Helical" evidence="1">
    <location>
        <begin position="94"/>
        <end position="114"/>
    </location>
</feature>
<proteinExistence type="predicted"/>
<feature type="transmembrane region" description="Helical" evidence="1">
    <location>
        <begin position="70"/>
        <end position="88"/>
    </location>
</feature>
<dbReference type="AlphaFoldDB" id="A0A836C9Z2"/>
<reference evidence="3" key="1">
    <citation type="submission" date="2021-02" db="EMBL/GenBank/DDBJ databases">
        <title>First Annotated Genome of the Yellow-green Alga Tribonema minus.</title>
        <authorList>
            <person name="Mahan K.M."/>
        </authorList>
    </citation>
    <scope>NUCLEOTIDE SEQUENCE</scope>
    <source>
        <strain evidence="3">UTEX B ZZ1240</strain>
    </source>
</reference>
<evidence type="ECO:0000313" key="4">
    <source>
        <dbReference type="Proteomes" id="UP000664859"/>
    </source>
</evidence>
<feature type="chain" id="PRO_5032561827" evidence="2">
    <location>
        <begin position="21"/>
        <end position="142"/>
    </location>
</feature>
<dbReference type="OrthoDB" id="532514at2759"/>
<keyword evidence="1" id="KW-1133">Transmembrane helix</keyword>